<keyword evidence="3" id="KW-0862">Zinc</keyword>
<evidence type="ECO:0000256" key="2">
    <source>
        <dbReference type="ARBA" id="ARBA00022771"/>
    </source>
</evidence>
<dbReference type="EMBL" id="DXHL01000032">
    <property type="protein sequence ID" value="HIW11226.1"/>
    <property type="molecule type" value="Genomic_DNA"/>
</dbReference>
<dbReference type="AlphaFoldDB" id="A0A9D1QEC4"/>
<proteinExistence type="predicted"/>
<dbReference type="SUPFAM" id="SSF57716">
    <property type="entry name" value="Glucocorticoid receptor-like (DNA-binding domain)"/>
    <property type="match status" value="1"/>
</dbReference>
<reference evidence="6" key="2">
    <citation type="submission" date="2021-04" db="EMBL/GenBank/DDBJ databases">
        <authorList>
            <person name="Gilroy R."/>
        </authorList>
    </citation>
    <scope>NUCLEOTIDE SEQUENCE</scope>
    <source>
        <strain evidence="6">ChiBcec15-1070</strain>
    </source>
</reference>
<dbReference type="PROSITE" id="PS51128">
    <property type="entry name" value="ZF_DKSA_2"/>
    <property type="match status" value="1"/>
</dbReference>
<keyword evidence="1" id="KW-0479">Metal-binding</keyword>
<name>A0A9D1QEC4_9BACT</name>
<gene>
    <name evidence="6" type="ORF">H9888_07005</name>
</gene>
<dbReference type="Proteomes" id="UP000823926">
    <property type="component" value="Unassembled WGS sequence"/>
</dbReference>
<evidence type="ECO:0000256" key="3">
    <source>
        <dbReference type="ARBA" id="ARBA00022833"/>
    </source>
</evidence>
<organism evidence="6 7">
    <name type="scientific">Candidatus Rikenella faecigallinarum</name>
    <dbReference type="NCBI Taxonomy" id="2838745"/>
    <lineage>
        <taxon>Bacteria</taxon>
        <taxon>Pseudomonadati</taxon>
        <taxon>Bacteroidota</taxon>
        <taxon>Bacteroidia</taxon>
        <taxon>Bacteroidales</taxon>
        <taxon>Rikenellaceae</taxon>
        <taxon>Rikenella</taxon>
    </lineage>
</organism>
<feature type="domain" description="Zinc finger DksA/TraR C4-type" evidence="5">
    <location>
        <begin position="95"/>
        <end position="125"/>
    </location>
</feature>
<dbReference type="InterPro" id="IPR037187">
    <property type="entry name" value="DnaK_N"/>
</dbReference>
<evidence type="ECO:0000256" key="4">
    <source>
        <dbReference type="PROSITE-ProRule" id="PRU00510"/>
    </source>
</evidence>
<dbReference type="Gene3D" id="1.20.120.910">
    <property type="entry name" value="DksA, coiled-coil domain"/>
    <property type="match status" value="1"/>
</dbReference>
<evidence type="ECO:0000313" key="6">
    <source>
        <dbReference type="EMBL" id="HIW11226.1"/>
    </source>
</evidence>
<sequence length="129" mass="14389">MSDTTEKTRYSDAELAEFKAIILEKLEKAKADYELLRATITHTSSNGTDDTSPTFKILEEGAATLSKEESGRLAARQYKFIQNLEAALVRIENKTYGICRETGKLIPKERLRVVPHATLSIEAKESGVK</sequence>
<keyword evidence="2" id="KW-0863">Zinc-finger</keyword>
<dbReference type="SUPFAM" id="SSF109635">
    <property type="entry name" value="DnaK suppressor protein DksA, alpha-hairpin domain"/>
    <property type="match status" value="1"/>
</dbReference>
<dbReference type="InterPro" id="IPR000962">
    <property type="entry name" value="Znf_DskA_TraR"/>
</dbReference>
<evidence type="ECO:0000313" key="7">
    <source>
        <dbReference type="Proteomes" id="UP000823926"/>
    </source>
</evidence>
<dbReference type="GO" id="GO:0008270">
    <property type="term" value="F:zinc ion binding"/>
    <property type="evidence" value="ECO:0007669"/>
    <property type="project" value="UniProtKB-KW"/>
</dbReference>
<dbReference type="PANTHER" id="PTHR33823:SF2">
    <property type="entry name" value="RNA POLYMERASE-BINDING TRANSCRIPTION FACTOR DKSA"/>
    <property type="match status" value="1"/>
</dbReference>
<accession>A0A9D1QEC4</accession>
<evidence type="ECO:0000256" key="1">
    <source>
        <dbReference type="ARBA" id="ARBA00022723"/>
    </source>
</evidence>
<comment type="caution">
    <text evidence="6">The sequence shown here is derived from an EMBL/GenBank/DDBJ whole genome shotgun (WGS) entry which is preliminary data.</text>
</comment>
<feature type="zinc finger region" description="dksA C4-type" evidence="4">
    <location>
        <begin position="99"/>
        <end position="123"/>
    </location>
</feature>
<reference evidence="6" key="1">
    <citation type="journal article" date="2021" name="PeerJ">
        <title>Extensive microbial diversity within the chicken gut microbiome revealed by metagenomics and culture.</title>
        <authorList>
            <person name="Gilroy R."/>
            <person name="Ravi A."/>
            <person name="Getino M."/>
            <person name="Pursley I."/>
            <person name="Horton D.L."/>
            <person name="Alikhan N.F."/>
            <person name="Baker D."/>
            <person name="Gharbi K."/>
            <person name="Hall N."/>
            <person name="Watson M."/>
            <person name="Adriaenssens E.M."/>
            <person name="Foster-Nyarko E."/>
            <person name="Jarju S."/>
            <person name="Secka A."/>
            <person name="Antonio M."/>
            <person name="Oren A."/>
            <person name="Chaudhuri R.R."/>
            <person name="La Ragione R."/>
            <person name="Hildebrand F."/>
            <person name="Pallen M.J."/>
        </authorList>
    </citation>
    <scope>NUCLEOTIDE SEQUENCE</scope>
    <source>
        <strain evidence="6">ChiBcec15-1070</strain>
    </source>
</reference>
<dbReference type="PANTHER" id="PTHR33823">
    <property type="entry name" value="RNA POLYMERASE-BINDING TRANSCRIPTION FACTOR DKSA-RELATED"/>
    <property type="match status" value="1"/>
</dbReference>
<protein>
    <submittedName>
        <fullName evidence="6">TraR/DksA C4-type zinc finger protein</fullName>
    </submittedName>
</protein>
<evidence type="ECO:0000259" key="5">
    <source>
        <dbReference type="Pfam" id="PF01258"/>
    </source>
</evidence>
<dbReference type="Pfam" id="PF01258">
    <property type="entry name" value="zf-dskA_traR"/>
    <property type="match status" value="1"/>
</dbReference>